<dbReference type="RefSeq" id="WP_244636652.1">
    <property type="nucleotide sequence ID" value="NZ_BMZO01000004.1"/>
</dbReference>
<dbReference type="NCBIfam" id="TIGR02219">
    <property type="entry name" value="phage_NlpC_fam"/>
    <property type="match status" value="1"/>
</dbReference>
<evidence type="ECO:0000256" key="4">
    <source>
        <dbReference type="ARBA" id="ARBA00022807"/>
    </source>
</evidence>
<reference evidence="6" key="1">
    <citation type="journal article" date="2014" name="Int. J. Syst. Evol. Microbiol.">
        <title>Complete genome sequence of Corynebacterium casei LMG S-19264T (=DSM 44701T), isolated from a smear-ripened cheese.</title>
        <authorList>
            <consortium name="US DOE Joint Genome Institute (JGI-PGF)"/>
            <person name="Walter F."/>
            <person name="Albersmeier A."/>
            <person name="Kalinowski J."/>
            <person name="Ruckert C."/>
        </authorList>
    </citation>
    <scope>NUCLEOTIDE SEQUENCE</scope>
    <source>
        <strain evidence="6">KCTC 42097</strain>
    </source>
</reference>
<accession>A0A8J3DM10</accession>
<name>A0A8J3DM10_9HYPH</name>
<dbReference type="InterPro" id="IPR000064">
    <property type="entry name" value="NLP_P60_dom"/>
</dbReference>
<evidence type="ECO:0000313" key="6">
    <source>
        <dbReference type="EMBL" id="GHC69288.1"/>
    </source>
</evidence>
<evidence type="ECO:0000256" key="2">
    <source>
        <dbReference type="ARBA" id="ARBA00022670"/>
    </source>
</evidence>
<comment type="caution">
    <text evidence="6">The sequence shown here is derived from an EMBL/GenBank/DDBJ whole genome shotgun (WGS) entry which is preliminary data.</text>
</comment>
<dbReference type="AlphaFoldDB" id="A0A8J3DM10"/>
<evidence type="ECO:0000256" key="3">
    <source>
        <dbReference type="ARBA" id="ARBA00022801"/>
    </source>
</evidence>
<dbReference type="InterPro" id="IPR038765">
    <property type="entry name" value="Papain-like_cys_pep_sf"/>
</dbReference>
<comment type="similarity">
    <text evidence="1">Belongs to the peptidase C40 family.</text>
</comment>
<sequence>MMRTLVLDEARTWIGTPYRHQASVKGVGCDCLGLVRGIWCTLYGREPERPAPYARDWDAREGERMLEAAARHCVPVVQPQPGDLILFRWRAHLGVRHMGILDEGKRFIHAYEGNAVVSSPLVPAWERKIAASFAFPPAV</sequence>
<dbReference type="GO" id="GO:0008234">
    <property type="term" value="F:cysteine-type peptidase activity"/>
    <property type="evidence" value="ECO:0007669"/>
    <property type="project" value="UniProtKB-KW"/>
</dbReference>
<keyword evidence="2" id="KW-0645">Protease</keyword>
<dbReference type="InterPro" id="IPR011929">
    <property type="entry name" value="Phage_pept_NlpC/P60"/>
</dbReference>
<protein>
    <submittedName>
        <fullName evidence="6">Peptidase</fullName>
    </submittedName>
</protein>
<dbReference type="GO" id="GO:0006508">
    <property type="term" value="P:proteolysis"/>
    <property type="evidence" value="ECO:0007669"/>
    <property type="project" value="UniProtKB-KW"/>
</dbReference>
<organism evidence="6 7">
    <name type="scientific">Limoniibacter endophyticus</name>
    <dbReference type="NCBI Taxonomy" id="1565040"/>
    <lineage>
        <taxon>Bacteria</taxon>
        <taxon>Pseudomonadati</taxon>
        <taxon>Pseudomonadota</taxon>
        <taxon>Alphaproteobacteria</taxon>
        <taxon>Hyphomicrobiales</taxon>
        <taxon>Bartonellaceae</taxon>
        <taxon>Limoniibacter</taxon>
    </lineage>
</organism>
<evidence type="ECO:0000259" key="5">
    <source>
        <dbReference type="PROSITE" id="PS51935"/>
    </source>
</evidence>
<proteinExistence type="inferred from homology"/>
<dbReference type="SUPFAM" id="SSF54001">
    <property type="entry name" value="Cysteine proteinases"/>
    <property type="match status" value="1"/>
</dbReference>
<reference evidence="6" key="2">
    <citation type="submission" date="2020-09" db="EMBL/GenBank/DDBJ databases">
        <authorList>
            <person name="Sun Q."/>
            <person name="Kim S."/>
        </authorList>
    </citation>
    <scope>NUCLEOTIDE SEQUENCE</scope>
    <source>
        <strain evidence="6">KCTC 42097</strain>
    </source>
</reference>
<keyword evidence="3" id="KW-0378">Hydrolase</keyword>
<dbReference type="EMBL" id="BMZO01000004">
    <property type="protein sequence ID" value="GHC69288.1"/>
    <property type="molecule type" value="Genomic_DNA"/>
</dbReference>
<gene>
    <name evidence="6" type="ORF">GCM10010136_14960</name>
</gene>
<keyword evidence="4" id="KW-0788">Thiol protease</keyword>
<dbReference type="Proteomes" id="UP000641137">
    <property type="component" value="Unassembled WGS sequence"/>
</dbReference>
<dbReference type="Gene3D" id="3.90.1720.10">
    <property type="entry name" value="endopeptidase domain like (from Nostoc punctiforme)"/>
    <property type="match status" value="1"/>
</dbReference>
<feature type="domain" description="NlpC/P60" evidence="5">
    <location>
        <begin position="1"/>
        <end position="136"/>
    </location>
</feature>
<dbReference type="Pfam" id="PF00877">
    <property type="entry name" value="NLPC_P60"/>
    <property type="match status" value="1"/>
</dbReference>
<evidence type="ECO:0000313" key="7">
    <source>
        <dbReference type="Proteomes" id="UP000641137"/>
    </source>
</evidence>
<evidence type="ECO:0000256" key="1">
    <source>
        <dbReference type="ARBA" id="ARBA00007074"/>
    </source>
</evidence>
<keyword evidence="7" id="KW-1185">Reference proteome</keyword>
<dbReference type="PROSITE" id="PS51935">
    <property type="entry name" value="NLPC_P60"/>
    <property type="match status" value="1"/>
</dbReference>